<sequence length="453" mass="49092">FLEISPSTNLTWHPCLGRFECAVLDVPLDYSNLSGPRAFVPLVRTSATTTPYKGMVLTNPGGPGESAIDDFINSGVYEASIVGSNYDYVAFEPRGLGYSIPATNCSSSLPPIPGIEKRSTSRRSSQSARLTGPFLGSTFFNDDYEGSIEVGQACQTLTGGPNDAGPHMSTLYLVQDMLSIVDAYASSPQSQGLENASLVNFWAFSYGTYVAQTFASIHPDRVGRFVMDGVVDPDDYRSGDLLKNLQFTDEAFSTYFVYCHLAGPTVCPYATGTSAYDIFSRFERTVRRLDVTEAEKQGWANATVISLLLEGLKQFAHNVAYEPINAFPALAPVLLFMETASQNATEATVQQFKKLTGGKITIALGSIEWTRAVACSDMGNVLFNQTLEDLSNVAKIMESQSYVGGEFWASLRVACLGWGIGREGTYIEFIGTFGGASKNQMLFVSNTMDPATP</sequence>
<evidence type="ECO:0000313" key="4">
    <source>
        <dbReference type="EMBL" id="PMD55402.1"/>
    </source>
</evidence>
<feature type="non-terminal residue" evidence="4">
    <location>
        <position position="1"/>
    </location>
</feature>
<evidence type="ECO:0000256" key="1">
    <source>
        <dbReference type="ARBA" id="ARBA00010088"/>
    </source>
</evidence>
<evidence type="ECO:0000256" key="2">
    <source>
        <dbReference type="ARBA" id="ARBA00022801"/>
    </source>
</evidence>
<keyword evidence="5" id="KW-1185">Reference proteome</keyword>
<proteinExistence type="inferred from homology"/>
<dbReference type="PANTHER" id="PTHR43248">
    <property type="entry name" value="2-SUCCINYL-6-HYDROXY-2,4-CYCLOHEXADIENE-1-CARBOXYLATE SYNTHASE"/>
    <property type="match status" value="1"/>
</dbReference>
<organism evidence="4 5">
    <name type="scientific">Hyaloscypha bicolor E</name>
    <dbReference type="NCBI Taxonomy" id="1095630"/>
    <lineage>
        <taxon>Eukaryota</taxon>
        <taxon>Fungi</taxon>
        <taxon>Dikarya</taxon>
        <taxon>Ascomycota</taxon>
        <taxon>Pezizomycotina</taxon>
        <taxon>Leotiomycetes</taxon>
        <taxon>Helotiales</taxon>
        <taxon>Hyaloscyphaceae</taxon>
        <taxon>Hyaloscypha</taxon>
        <taxon>Hyaloscypha bicolor</taxon>
    </lineage>
</organism>
<dbReference type="AlphaFoldDB" id="A0A2J6SXA1"/>
<dbReference type="InParanoid" id="A0A2J6SXA1"/>
<dbReference type="OrthoDB" id="425534at2759"/>
<name>A0A2J6SXA1_9HELO</name>
<dbReference type="GO" id="GO:0016787">
    <property type="term" value="F:hydrolase activity"/>
    <property type="evidence" value="ECO:0007669"/>
    <property type="project" value="UniProtKB-KW"/>
</dbReference>
<dbReference type="SUPFAM" id="SSF53474">
    <property type="entry name" value="alpha/beta-Hydrolases"/>
    <property type="match status" value="1"/>
</dbReference>
<keyword evidence="2" id="KW-0378">Hydrolase</keyword>
<dbReference type="InterPro" id="IPR029058">
    <property type="entry name" value="AB_hydrolase_fold"/>
</dbReference>
<dbReference type="EMBL" id="KZ613855">
    <property type="protein sequence ID" value="PMD55402.1"/>
    <property type="molecule type" value="Genomic_DNA"/>
</dbReference>
<dbReference type="Gene3D" id="3.40.50.1820">
    <property type="entry name" value="alpha/beta hydrolase"/>
    <property type="match status" value="1"/>
</dbReference>
<dbReference type="InterPro" id="IPR051601">
    <property type="entry name" value="Serine_prot/Carboxylest_S33"/>
</dbReference>
<dbReference type="Proteomes" id="UP000235371">
    <property type="component" value="Unassembled WGS sequence"/>
</dbReference>
<protein>
    <recommendedName>
        <fullName evidence="3">AB hydrolase-1 domain-containing protein</fullName>
    </recommendedName>
</protein>
<feature type="domain" description="AB hydrolase-1" evidence="3">
    <location>
        <begin position="56"/>
        <end position="232"/>
    </location>
</feature>
<dbReference type="PANTHER" id="PTHR43248:SF25">
    <property type="entry name" value="AB HYDROLASE-1 DOMAIN-CONTAINING PROTEIN-RELATED"/>
    <property type="match status" value="1"/>
</dbReference>
<evidence type="ECO:0000313" key="5">
    <source>
        <dbReference type="Proteomes" id="UP000235371"/>
    </source>
</evidence>
<accession>A0A2J6SXA1</accession>
<dbReference type="InterPro" id="IPR000073">
    <property type="entry name" value="AB_hydrolase_1"/>
</dbReference>
<dbReference type="RefSeq" id="XP_024732306.1">
    <property type="nucleotide sequence ID" value="XM_024873290.1"/>
</dbReference>
<gene>
    <name evidence="4" type="ORF">K444DRAFT_497037</name>
</gene>
<feature type="non-terminal residue" evidence="4">
    <location>
        <position position="453"/>
    </location>
</feature>
<comment type="similarity">
    <text evidence="1">Belongs to the peptidase S33 family.</text>
</comment>
<evidence type="ECO:0000259" key="3">
    <source>
        <dbReference type="Pfam" id="PF00561"/>
    </source>
</evidence>
<dbReference type="GeneID" id="36581370"/>
<dbReference type="STRING" id="1095630.A0A2J6SXA1"/>
<reference evidence="4 5" key="1">
    <citation type="submission" date="2016-04" db="EMBL/GenBank/DDBJ databases">
        <title>A degradative enzymes factory behind the ericoid mycorrhizal symbiosis.</title>
        <authorList>
            <consortium name="DOE Joint Genome Institute"/>
            <person name="Martino E."/>
            <person name="Morin E."/>
            <person name="Grelet G."/>
            <person name="Kuo A."/>
            <person name="Kohler A."/>
            <person name="Daghino S."/>
            <person name="Barry K."/>
            <person name="Choi C."/>
            <person name="Cichocki N."/>
            <person name="Clum A."/>
            <person name="Copeland A."/>
            <person name="Hainaut M."/>
            <person name="Haridas S."/>
            <person name="Labutti K."/>
            <person name="Lindquist E."/>
            <person name="Lipzen A."/>
            <person name="Khouja H.-R."/>
            <person name="Murat C."/>
            <person name="Ohm R."/>
            <person name="Olson A."/>
            <person name="Spatafora J."/>
            <person name="Veneault-Fourrey C."/>
            <person name="Henrissat B."/>
            <person name="Grigoriev I."/>
            <person name="Martin F."/>
            <person name="Perotto S."/>
        </authorList>
    </citation>
    <scope>NUCLEOTIDE SEQUENCE [LARGE SCALE GENOMIC DNA]</scope>
    <source>
        <strain evidence="4 5">E</strain>
    </source>
</reference>
<dbReference type="Pfam" id="PF00561">
    <property type="entry name" value="Abhydrolase_1"/>
    <property type="match status" value="1"/>
</dbReference>